<dbReference type="Gene3D" id="3.20.20.370">
    <property type="entry name" value="Glycoside hydrolase/deacetylase"/>
    <property type="match status" value="1"/>
</dbReference>
<dbReference type="CDD" id="cd10917">
    <property type="entry name" value="CE4_NodB_like_6s_7s"/>
    <property type="match status" value="1"/>
</dbReference>
<dbReference type="STRING" id="766136.BHF68_08965"/>
<dbReference type="GO" id="GO:0016810">
    <property type="term" value="F:hydrolase activity, acting on carbon-nitrogen (but not peptide) bonds"/>
    <property type="evidence" value="ECO:0007669"/>
    <property type="project" value="InterPro"/>
</dbReference>
<evidence type="ECO:0000256" key="1">
    <source>
        <dbReference type="SAM" id="Phobius"/>
    </source>
</evidence>
<keyword evidence="1" id="KW-0472">Membrane</keyword>
<gene>
    <name evidence="3" type="ORF">BHF68_08965</name>
</gene>
<dbReference type="AlphaFoldDB" id="A0A1E5G0D4"/>
<accession>A0A1E5G0D4</accession>
<dbReference type="PROSITE" id="PS51677">
    <property type="entry name" value="NODB"/>
    <property type="match status" value="1"/>
</dbReference>
<dbReference type="Pfam" id="PF01522">
    <property type="entry name" value="Polysacc_deac_1"/>
    <property type="match status" value="1"/>
</dbReference>
<dbReference type="InterPro" id="IPR002509">
    <property type="entry name" value="NODB_dom"/>
</dbReference>
<dbReference type="PANTHER" id="PTHR10587">
    <property type="entry name" value="GLYCOSYL TRANSFERASE-RELATED"/>
    <property type="match status" value="1"/>
</dbReference>
<evidence type="ECO:0000313" key="4">
    <source>
        <dbReference type="Proteomes" id="UP000094296"/>
    </source>
</evidence>
<evidence type="ECO:0000259" key="2">
    <source>
        <dbReference type="PROSITE" id="PS51677"/>
    </source>
</evidence>
<feature type="domain" description="NodB homology" evidence="2">
    <location>
        <begin position="72"/>
        <end position="255"/>
    </location>
</feature>
<evidence type="ECO:0000313" key="3">
    <source>
        <dbReference type="EMBL" id="OEF96282.1"/>
    </source>
</evidence>
<name>A0A1E5G0D4_9FIRM</name>
<sequence length="267" mass="30379">MRYKLGNVTIFVVIFLLAIIIISNPFSNEIAIGPQPIDGSEYSERVQRPVSNFLLQRQFPNTMVLTGSLLDDKIALTFDDGPDPRFTPLILDVLKQYNARATFFVMGSRAVAYPDIIRRMENEGHVIGNHTYWHPNLVRHEVERTRWEVLETEKVLNDILGYRPRLFRAPYGALNTDVVQELARQDFSVVGWSVDSLDWRQLPADEIARNVLGNVHPGAIVLFHDGGDWTMDLTGTVNSLHEIIPVLQQEGMSFVTVPELINISKRK</sequence>
<feature type="transmembrane region" description="Helical" evidence="1">
    <location>
        <begin position="7"/>
        <end position="26"/>
    </location>
</feature>
<keyword evidence="1" id="KW-0812">Transmembrane</keyword>
<dbReference type="PANTHER" id="PTHR10587:SF125">
    <property type="entry name" value="POLYSACCHARIDE DEACETYLASE YHEN-RELATED"/>
    <property type="match status" value="1"/>
</dbReference>
<proteinExistence type="predicted"/>
<keyword evidence="4" id="KW-1185">Reference proteome</keyword>
<dbReference type="GO" id="GO:0005975">
    <property type="term" value="P:carbohydrate metabolic process"/>
    <property type="evidence" value="ECO:0007669"/>
    <property type="project" value="InterPro"/>
</dbReference>
<protein>
    <submittedName>
        <fullName evidence="3">Chitooligosaccharide deacetylase</fullName>
    </submittedName>
</protein>
<dbReference type="InterPro" id="IPR050248">
    <property type="entry name" value="Polysacc_deacetylase_ArnD"/>
</dbReference>
<dbReference type="InterPro" id="IPR011330">
    <property type="entry name" value="Glyco_hydro/deAcase_b/a-brl"/>
</dbReference>
<organism evidence="3 4">
    <name type="scientific">Desulfuribacillus alkaliarsenatis</name>
    <dbReference type="NCBI Taxonomy" id="766136"/>
    <lineage>
        <taxon>Bacteria</taxon>
        <taxon>Bacillati</taxon>
        <taxon>Bacillota</taxon>
        <taxon>Desulfuribacillia</taxon>
        <taxon>Desulfuribacillales</taxon>
        <taxon>Desulfuribacillaceae</taxon>
        <taxon>Desulfuribacillus</taxon>
    </lineage>
</organism>
<dbReference type="SUPFAM" id="SSF88713">
    <property type="entry name" value="Glycoside hydrolase/deacetylase"/>
    <property type="match status" value="1"/>
</dbReference>
<keyword evidence="1" id="KW-1133">Transmembrane helix</keyword>
<dbReference type="OrthoDB" id="9812065at2"/>
<dbReference type="RefSeq" id="WP_069643788.1">
    <property type="nucleotide sequence ID" value="NZ_MIJE01000032.1"/>
</dbReference>
<dbReference type="EMBL" id="MIJE01000032">
    <property type="protein sequence ID" value="OEF96282.1"/>
    <property type="molecule type" value="Genomic_DNA"/>
</dbReference>
<comment type="caution">
    <text evidence="3">The sequence shown here is derived from an EMBL/GenBank/DDBJ whole genome shotgun (WGS) entry which is preliminary data.</text>
</comment>
<dbReference type="Proteomes" id="UP000094296">
    <property type="component" value="Unassembled WGS sequence"/>
</dbReference>
<reference evidence="3 4" key="1">
    <citation type="submission" date="2016-09" db="EMBL/GenBank/DDBJ databases">
        <title>Draft genome sequence for the type strain of Desulfuribacillus alkaliarsenatis AHT28, an obligately anaerobic, sulfidogenic bacterium isolated from Russian soda lake sediments.</title>
        <authorList>
            <person name="Abin C.A."/>
            <person name="Hollibaugh J.T."/>
        </authorList>
    </citation>
    <scope>NUCLEOTIDE SEQUENCE [LARGE SCALE GENOMIC DNA]</scope>
    <source>
        <strain evidence="3 4">AHT28</strain>
    </source>
</reference>